<sequence length="116" mass="12843">MYPLVRAVYGYLIPEDDRGLITLLKNKEQIDMLAYRGENSVGSLGFGSVGSQTAPWVLPKAGTETVHDISETEKTALNPPQAVVDSVWFLQQRRSETGTTGDRLEEGPVSHRDRRA</sequence>
<keyword evidence="3" id="KW-1185">Reference proteome</keyword>
<dbReference type="EMBL" id="BTGU01000082">
    <property type="protein sequence ID" value="GMN58958.1"/>
    <property type="molecule type" value="Genomic_DNA"/>
</dbReference>
<evidence type="ECO:0000313" key="2">
    <source>
        <dbReference type="EMBL" id="GMN58958.1"/>
    </source>
</evidence>
<gene>
    <name evidence="2" type="ORF">TIFTF001_028061</name>
</gene>
<organism evidence="2 3">
    <name type="scientific">Ficus carica</name>
    <name type="common">Common fig</name>
    <dbReference type="NCBI Taxonomy" id="3494"/>
    <lineage>
        <taxon>Eukaryota</taxon>
        <taxon>Viridiplantae</taxon>
        <taxon>Streptophyta</taxon>
        <taxon>Embryophyta</taxon>
        <taxon>Tracheophyta</taxon>
        <taxon>Spermatophyta</taxon>
        <taxon>Magnoliopsida</taxon>
        <taxon>eudicotyledons</taxon>
        <taxon>Gunneridae</taxon>
        <taxon>Pentapetalae</taxon>
        <taxon>rosids</taxon>
        <taxon>fabids</taxon>
        <taxon>Rosales</taxon>
        <taxon>Moraceae</taxon>
        <taxon>Ficeae</taxon>
        <taxon>Ficus</taxon>
    </lineage>
</organism>
<feature type="region of interest" description="Disordered" evidence="1">
    <location>
        <begin position="94"/>
        <end position="116"/>
    </location>
</feature>
<comment type="caution">
    <text evidence="2">The sequence shown here is derived from an EMBL/GenBank/DDBJ whole genome shotgun (WGS) entry which is preliminary data.</text>
</comment>
<reference evidence="2" key="1">
    <citation type="submission" date="2023-07" db="EMBL/GenBank/DDBJ databases">
        <title>draft genome sequence of fig (Ficus carica).</title>
        <authorList>
            <person name="Takahashi T."/>
            <person name="Nishimura K."/>
        </authorList>
    </citation>
    <scope>NUCLEOTIDE SEQUENCE</scope>
</reference>
<dbReference type="AlphaFoldDB" id="A0AA88DPD5"/>
<feature type="compositionally biased region" description="Basic and acidic residues" evidence="1">
    <location>
        <begin position="102"/>
        <end position="116"/>
    </location>
</feature>
<proteinExistence type="predicted"/>
<name>A0AA88DPD5_FICCA</name>
<evidence type="ECO:0000313" key="3">
    <source>
        <dbReference type="Proteomes" id="UP001187192"/>
    </source>
</evidence>
<dbReference type="Proteomes" id="UP001187192">
    <property type="component" value="Unassembled WGS sequence"/>
</dbReference>
<protein>
    <submittedName>
        <fullName evidence="2">Uncharacterized protein</fullName>
    </submittedName>
</protein>
<evidence type="ECO:0000256" key="1">
    <source>
        <dbReference type="SAM" id="MobiDB-lite"/>
    </source>
</evidence>
<accession>A0AA88DPD5</accession>